<dbReference type="GeneID" id="90994625"/>
<protein>
    <submittedName>
        <fullName evidence="2">Uncharacterized ACR, YkgG family COG1556</fullName>
    </submittedName>
</protein>
<keyword evidence="3" id="KW-1185">Reference proteome</keyword>
<dbReference type="InterPro" id="IPR009501">
    <property type="entry name" value="UCP020269"/>
</dbReference>
<gene>
    <name evidence="2" type="ORF">SAMN02745784_03088</name>
</gene>
<name>A0A1M4ZL71_9FIRM</name>
<dbReference type="Proteomes" id="UP000184114">
    <property type="component" value="Unassembled WGS sequence"/>
</dbReference>
<sequence length="200" mass="22662">MDNRFLELEKVLSKNGFIVRKFNSILEAREDLLSQIEKEESIGIGGSMTIQDMGVYEDLKNSGNEVYWHWKKDVENAVTKAINTDTYITSTNALTMDGKLVNMDGNGNRVASMIYGHKDVYIVVGRNKICKDYEEAIERIRNIAAPMNAKRLNLSTPCTYTGKCMDCNSPQRICKTEVIIHKKPGATNIHIYLVDEELGY</sequence>
<organism evidence="2 3">
    <name type="scientific">Tissierella praeacuta DSM 18095</name>
    <dbReference type="NCBI Taxonomy" id="1123404"/>
    <lineage>
        <taxon>Bacteria</taxon>
        <taxon>Bacillati</taxon>
        <taxon>Bacillota</taxon>
        <taxon>Tissierellia</taxon>
        <taxon>Tissierellales</taxon>
        <taxon>Tissierellaceae</taxon>
        <taxon>Tissierella</taxon>
    </lineage>
</organism>
<accession>A0A1M4ZL71</accession>
<feature type="domain" description="LUD" evidence="1">
    <location>
        <begin position="7"/>
        <end position="194"/>
    </location>
</feature>
<proteinExistence type="predicted"/>
<dbReference type="STRING" id="1123404.SAMN02745784_03088"/>
<dbReference type="PANTHER" id="PTHR36179:SF2">
    <property type="entry name" value="LUD DOMAIN-CONTAINING PROTEIN"/>
    <property type="match status" value="1"/>
</dbReference>
<reference evidence="3" key="1">
    <citation type="submission" date="2016-11" db="EMBL/GenBank/DDBJ databases">
        <authorList>
            <person name="Varghese N."/>
            <person name="Submissions S."/>
        </authorList>
    </citation>
    <scope>NUCLEOTIDE SEQUENCE [LARGE SCALE GENOMIC DNA]</scope>
    <source>
        <strain evidence="3">DSM 18095</strain>
    </source>
</reference>
<evidence type="ECO:0000313" key="2">
    <source>
        <dbReference type="EMBL" id="SHF18316.1"/>
    </source>
</evidence>
<dbReference type="Pfam" id="PF02589">
    <property type="entry name" value="LUD_dom"/>
    <property type="match status" value="1"/>
</dbReference>
<dbReference type="PIRSF" id="PIRSF020269">
    <property type="entry name" value="DUF1121"/>
    <property type="match status" value="1"/>
</dbReference>
<evidence type="ECO:0000259" key="1">
    <source>
        <dbReference type="Pfam" id="PF02589"/>
    </source>
</evidence>
<dbReference type="InterPro" id="IPR003741">
    <property type="entry name" value="LUD_dom"/>
</dbReference>
<dbReference type="RefSeq" id="WP_072977934.1">
    <property type="nucleotide sequence ID" value="NZ_FQTY01000026.1"/>
</dbReference>
<evidence type="ECO:0000313" key="3">
    <source>
        <dbReference type="Proteomes" id="UP000184114"/>
    </source>
</evidence>
<dbReference type="EMBL" id="FQTY01000026">
    <property type="protein sequence ID" value="SHF18316.1"/>
    <property type="molecule type" value="Genomic_DNA"/>
</dbReference>
<dbReference type="AlphaFoldDB" id="A0A1M4ZL71"/>
<dbReference type="PANTHER" id="PTHR36179">
    <property type="entry name" value="LUD_DOM DOMAIN-CONTAINING PROTEIN"/>
    <property type="match status" value="1"/>
</dbReference>